<organism evidence="1">
    <name type="scientific">Collimonas fungivorans</name>
    <dbReference type="NCBI Taxonomy" id="158899"/>
    <lineage>
        <taxon>Bacteria</taxon>
        <taxon>Pseudomonadati</taxon>
        <taxon>Pseudomonadota</taxon>
        <taxon>Betaproteobacteria</taxon>
        <taxon>Burkholderiales</taxon>
        <taxon>Oxalobacteraceae</taxon>
        <taxon>Collimonas</taxon>
    </lineage>
</organism>
<keyword evidence="1" id="KW-0808">Transferase</keyword>
<proteinExistence type="predicted"/>
<gene>
    <name evidence="1" type="ORF">CFter6_1077</name>
</gene>
<dbReference type="AlphaFoldDB" id="A0A127P810"/>
<dbReference type="Proteomes" id="UP000072421">
    <property type="component" value="Chromosome"/>
</dbReference>
<dbReference type="EMBL" id="CP013232">
    <property type="protein sequence ID" value="AMO93795.1"/>
    <property type="molecule type" value="Genomic_DNA"/>
</dbReference>
<dbReference type="PANTHER" id="PTHR43179:SF7">
    <property type="entry name" value="RHAMNOSYLTRANSFERASE WBBL"/>
    <property type="match status" value="1"/>
</dbReference>
<evidence type="ECO:0000313" key="2">
    <source>
        <dbReference type="Proteomes" id="UP000072421"/>
    </source>
</evidence>
<reference evidence="1 2" key="1">
    <citation type="submission" date="2015-11" db="EMBL/GenBank/DDBJ databases">
        <title>Exploring the genomic traits of fungus-feeding bacterial genus Collimonas.</title>
        <authorList>
            <person name="Song C."/>
            <person name="Schmidt R."/>
            <person name="de Jager V."/>
            <person name="Krzyzanowska D."/>
            <person name="Jongedijk E."/>
            <person name="Cankar K."/>
            <person name="Beekwilder J."/>
            <person name="van Veen A."/>
            <person name="de Boer W."/>
            <person name="van Veen J.A."/>
            <person name="Garbeva P."/>
        </authorList>
    </citation>
    <scope>NUCLEOTIDE SEQUENCE [LARGE SCALE GENOMIC DNA]</scope>
    <source>
        <strain evidence="1 2">Ter6</strain>
    </source>
</reference>
<dbReference type="OrthoDB" id="9771846at2"/>
<dbReference type="InterPro" id="IPR029044">
    <property type="entry name" value="Nucleotide-diphossugar_trans"/>
</dbReference>
<dbReference type="PANTHER" id="PTHR43179">
    <property type="entry name" value="RHAMNOSYLTRANSFERASE WBBL"/>
    <property type="match status" value="1"/>
</dbReference>
<evidence type="ECO:0000313" key="1">
    <source>
        <dbReference type="EMBL" id="AMO93795.1"/>
    </source>
</evidence>
<dbReference type="Gene3D" id="3.90.550.10">
    <property type="entry name" value="Spore Coat Polysaccharide Biosynthesis Protein SpsA, Chain A"/>
    <property type="match status" value="1"/>
</dbReference>
<protein>
    <submittedName>
        <fullName evidence="1">Glycosyltransferase like family protein</fullName>
    </submittedName>
</protein>
<dbReference type="PATRIC" id="fig|158899.10.peg.1087"/>
<dbReference type="GO" id="GO:0016740">
    <property type="term" value="F:transferase activity"/>
    <property type="evidence" value="ECO:0007669"/>
    <property type="project" value="UniProtKB-KW"/>
</dbReference>
<sequence>MNPKFTLSIVSHGHKEYICQLLNDLSRLERADFDVILTLNLRENIEIDYSVLPYSIQIIHNQYPKGFAENHNAAFLVSKGDNFVILNPDIKFVDDPFIILSSIISASPNSIFAPSIINYSGELEDSARNFPTPVFLVKKLVATMLKIKLKNDVVPETAELLSPDWVAGMFVLIPRHVYKELNGLSEKYHMYYEDVDFCARANLAGYKILISKKAKVIHEAQRDSHRKLRYLLWHLHSAIKFFTSRAYLKIHTQRLFKK</sequence>
<dbReference type="SUPFAM" id="SSF53448">
    <property type="entry name" value="Nucleotide-diphospho-sugar transferases"/>
    <property type="match status" value="1"/>
</dbReference>
<accession>A0A127P810</accession>
<dbReference type="RefSeq" id="WP_150118635.1">
    <property type="nucleotide sequence ID" value="NZ_CP013232.1"/>
</dbReference>
<name>A0A127P810_9BURK</name>